<protein>
    <recommendedName>
        <fullName evidence="7">C2H2-type domain-containing protein</fullName>
    </recommendedName>
</protein>
<name>A0A9W9L9L0_9EURO</name>
<proteinExistence type="predicted"/>
<accession>A0A9W9L9L0</accession>
<feature type="compositionally biased region" description="Polar residues" evidence="6">
    <location>
        <begin position="198"/>
        <end position="208"/>
    </location>
</feature>
<dbReference type="OrthoDB" id="654211at2759"/>
<dbReference type="RefSeq" id="XP_056525223.1">
    <property type="nucleotide sequence ID" value="XM_056663110.1"/>
</dbReference>
<evidence type="ECO:0000259" key="7">
    <source>
        <dbReference type="PROSITE" id="PS50157"/>
    </source>
</evidence>
<evidence type="ECO:0000313" key="9">
    <source>
        <dbReference type="Proteomes" id="UP001149079"/>
    </source>
</evidence>
<dbReference type="Gene3D" id="3.30.160.60">
    <property type="entry name" value="Classic Zinc Finger"/>
    <property type="match status" value="1"/>
</dbReference>
<dbReference type="SMART" id="SM00355">
    <property type="entry name" value="ZnF_C2H2"/>
    <property type="match status" value="3"/>
</dbReference>
<dbReference type="PROSITE" id="PS00028">
    <property type="entry name" value="ZINC_FINGER_C2H2_1"/>
    <property type="match status" value="1"/>
</dbReference>
<dbReference type="Proteomes" id="UP001149079">
    <property type="component" value="Unassembled WGS sequence"/>
</dbReference>
<dbReference type="GeneID" id="81402280"/>
<dbReference type="GO" id="GO:0045944">
    <property type="term" value="P:positive regulation of transcription by RNA polymerase II"/>
    <property type="evidence" value="ECO:0007669"/>
    <property type="project" value="UniProtKB-ARBA"/>
</dbReference>
<gene>
    <name evidence="8" type="ORF">N7515_002366</name>
</gene>
<reference evidence="8" key="2">
    <citation type="journal article" date="2023" name="IMA Fungus">
        <title>Comparative genomic study of the Penicillium genus elucidates a diverse pangenome and 15 lateral gene transfer events.</title>
        <authorList>
            <person name="Petersen C."/>
            <person name="Sorensen T."/>
            <person name="Nielsen M.R."/>
            <person name="Sondergaard T.E."/>
            <person name="Sorensen J.L."/>
            <person name="Fitzpatrick D.A."/>
            <person name="Frisvad J.C."/>
            <person name="Nielsen K.L."/>
        </authorList>
    </citation>
    <scope>NUCLEOTIDE SEQUENCE</scope>
    <source>
        <strain evidence="8">IBT 22155</strain>
    </source>
</reference>
<keyword evidence="2" id="KW-0677">Repeat</keyword>
<keyword evidence="4" id="KW-0862">Zinc</keyword>
<dbReference type="GO" id="GO:0000981">
    <property type="term" value="F:DNA-binding transcription factor activity, RNA polymerase II-specific"/>
    <property type="evidence" value="ECO:0007669"/>
    <property type="project" value="TreeGrafter"/>
</dbReference>
<evidence type="ECO:0000256" key="3">
    <source>
        <dbReference type="ARBA" id="ARBA00022771"/>
    </source>
</evidence>
<evidence type="ECO:0000256" key="2">
    <source>
        <dbReference type="ARBA" id="ARBA00022737"/>
    </source>
</evidence>
<dbReference type="AlphaFoldDB" id="A0A9W9L9L0"/>
<evidence type="ECO:0000256" key="1">
    <source>
        <dbReference type="ARBA" id="ARBA00022723"/>
    </source>
</evidence>
<feature type="domain" description="C2H2-type" evidence="7">
    <location>
        <begin position="361"/>
        <end position="386"/>
    </location>
</feature>
<organism evidence="8 9">
    <name type="scientific">Penicillium bovifimosum</name>
    <dbReference type="NCBI Taxonomy" id="126998"/>
    <lineage>
        <taxon>Eukaryota</taxon>
        <taxon>Fungi</taxon>
        <taxon>Dikarya</taxon>
        <taxon>Ascomycota</taxon>
        <taxon>Pezizomycotina</taxon>
        <taxon>Eurotiomycetes</taxon>
        <taxon>Eurotiomycetidae</taxon>
        <taxon>Eurotiales</taxon>
        <taxon>Aspergillaceae</taxon>
        <taxon>Penicillium</taxon>
    </lineage>
</organism>
<keyword evidence="9" id="KW-1185">Reference proteome</keyword>
<keyword evidence="3 5" id="KW-0863">Zinc-finger</keyword>
<dbReference type="InterPro" id="IPR013087">
    <property type="entry name" value="Znf_C2H2_type"/>
</dbReference>
<dbReference type="PANTHER" id="PTHR19818">
    <property type="entry name" value="ZINC FINGER PROTEIN ZIC AND GLI"/>
    <property type="match status" value="1"/>
</dbReference>
<dbReference type="GO" id="GO:0008270">
    <property type="term" value="F:zinc ion binding"/>
    <property type="evidence" value="ECO:0007669"/>
    <property type="project" value="UniProtKB-KW"/>
</dbReference>
<dbReference type="PROSITE" id="PS50157">
    <property type="entry name" value="ZINC_FINGER_C2H2_2"/>
    <property type="match status" value="1"/>
</dbReference>
<evidence type="ECO:0000256" key="6">
    <source>
        <dbReference type="SAM" id="MobiDB-lite"/>
    </source>
</evidence>
<comment type="caution">
    <text evidence="8">The sequence shown here is derived from an EMBL/GenBank/DDBJ whole genome shotgun (WGS) entry which is preliminary data.</text>
</comment>
<reference evidence="8" key="1">
    <citation type="submission" date="2022-11" db="EMBL/GenBank/DDBJ databases">
        <authorList>
            <person name="Petersen C."/>
        </authorList>
    </citation>
    <scope>NUCLEOTIDE SEQUENCE</scope>
    <source>
        <strain evidence="8">IBT 22155</strain>
    </source>
</reference>
<dbReference type="InterPro" id="IPR050329">
    <property type="entry name" value="GLI_C2H2-zinc-finger"/>
</dbReference>
<evidence type="ECO:0000256" key="5">
    <source>
        <dbReference type="PROSITE-ProRule" id="PRU00042"/>
    </source>
</evidence>
<sequence length="394" mass="44182">MKEPLPINYTLDYSDWQVAISLLFSKELPFDRSIFDLVDMYEHSKNMYSTALYSSRPSESFEVQHTESLTDMPISAPIDPHMSSLHDISYLDPQLDPRSFLAPVDYSTSRRGSTVGSTVGSQYAWSTTSNADILSNSPNLSSFDPINPGTSTPFVQSYCPESLQQLRPSLSESGYTTQQIDKWCIDSNPTEDFYHSHPQATQAQSQPYPMNFTPEIQPEPYPLTNLNPNTQWLSPPIPEPFLSPPQSMPTQTPISTAPSPTHSHSHSYSISDPDSPPQSTSASNADLTNYGIPTGDGTWRCAYPGCSSQASFRRGCDLRKHFNRHRKYLACRYEGCPQSVRSGFSSKKDRARHEAKHNPGVLCEWEGCGKVFSRVDNMKDHVRRIHRKGEVGRG</sequence>
<keyword evidence="1" id="KW-0479">Metal-binding</keyword>
<feature type="compositionally biased region" description="Low complexity" evidence="6">
    <location>
        <begin position="252"/>
        <end position="283"/>
    </location>
</feature>
<feature type="region of interest" description="Disordered" evidence="6">
    <location>
        <begin position="191"/>
        <end position="289"/>
    </location>
</feature>
<evidence type="ECO:0000256" key="4">
    <source>
        <dbReference type="ARBA" id="ARBA00022833"/>
    </source>
</evidence>
<dbReference type="SUPFAM" id="SSF57667">
    <property type="entry name" value="beta-beta-alpha zinc fingers"/>
    <property type="match status" value="1"/>
</dbReference>
<evidence type="ECO:0000313" key="8">
    <source>
        <dbReference type="EMBL" id="KAJ5143579.1"/>
    </source>
</evidence>
<feature type="compositionally biased region" description="Pro residues" evidence="6">
    <location>
        <begin position="235"/>
        <end position="247"/>
    </location>
</feature>
<dbReference type="InterPro" id="IPR036236">
    <property type="entry name" value="Znf_C2H2_sf"/>
</dbReference>
<dbReference type="GO" id="GO:0000978">
    <property type="term" value="F:RNA polymerase II cis-regulatory region sequence-specific DNA binding"/>
    <property type="evidence" value="ECO:0007669"/>
    <property type="project" value="TreeGrafter"/>
</dbReference>
<dbReference type="GO" id="GO:0005634">
    <property type="term" value="C:nucleus"/>
    <property type="evidence" value="ECO:0007669"/>
    <property type="project" value="UniProtKB-ARBA"/>
</dbReference>
<dbReference type="PANTHER" id="PTHR19818:SF139">
    <property type="entry name" value="PAIR-RULE PROTEIN ODD-PAIRED"/>
    <property type="match status" value="1"/>
</dbReference>
<feature type="compositionally biased region" description="Polar residues" evidence="6">
    <location>
        <begin position="224"/>
        <end position="233"/>
    </location>
</feature>
<dbReference type="EMBL" id="JAPQKL010000002">
    <property type="protein sequence ID" value="KAJ5143579.1"/>
    <property type="molecule type" value="Genomic_DNA"/>
</dbReference>